<proteinExistence type="predicted"/>
<protein>
    <submittedName>
        <fullName evidence="2">NAD(P)-binding protein</fullName>
    </submittedName>
</protein>
<reference evidence="2" key="1">
    <citation type="submission" date="2016-11" db="UniProtKB">
        <authorList>
            <consortium name="WormBaseParasite"/>
        </authorList>
    </citation>
    <scope>IDENTIFICATION</scope>
    <source>
        <strain evidence="2">KR3021</strain>
    </source>
</reference>
<evidence type="ECO:0000313" key="2">
    <source>
        <dbReference type="WBParaSite" id="RSKR_0001084900.1"/>
    </source>
</evidence>
<name>A0AC35UF45_9BILA</name>
<dbReference type="Proteomes" id="UP000095286">
    <property type="component" value="Unplaced"/>
</dbReference>
<evidence type="ECO:0000313" key="1">
    <source>
        <dbReference type="Proteomes" id="UP000095286"/>
    </source>
</evidence>
<accession>A0AC35UF45</accession>
<organism evidence="1 2">
    <name type="scientific">Rhabditophanes sp. KR3021</name>
    <dbReference type="NCBI Taxonomy" id="114890"/>
    <lineage>
        <taxon>Eukaryota</taxon>
        <taxon>Metazoa</taxon>
        <taxon>Ecdysozoa</taxon>
        <taxon>Nematoda</taxon>
        <taxon>Chromadorea</taxon>
        <taxon>Rhabditida</taxon>
        <taxon>Tylenchina</taxon>
        <taxon>Panagrolaimomorpha</taxon>
        <taxon>Strongyloidoidea</taxon>
        <taxon>Alloionematidae</taxon>
        <taxon>Rhabditophanes</taxon>
    </lineage>
</organism>
<dbReference type="WBParaSite" id="RSKR_0001084900.1">
    <property type="protein sequence ID" value="RSKR_0001084900.1"/>
    <property type="gene ID" value="RSKR_0001084900"/>
</dbReference>
<sequence length="251" mass="27072">MSTLNYLVTGASRGIGYELVKQLSEATNVDHIIATCRTPAEAKALNELAQKHNNIVIVKLDVTNDDTIASAVKEVGGIVKEKGLQVLINNAGVFDVEGVKFLETSRKVMTNIFDTNFNGPVLVLGAFKELLKKAASESHPATVLNISSLAGSTVELAKCIPLYGTDFLNLSYGASKAALNHFIKISSLLLKDDHIAIFGMCPGWVKTDMGTSDGLLTPEESISSILDTLNNKLHFDRTGDFIDRNGDIISY</sequence>